<keyword evidence="2" id="KW-1185">Reference proteome</keyword>
<gene>
    <name evidence="1" type="ORF">D9758_010203</name>
</gene>
<dbReference type="Proteomes" id="UP000559256">
    <property type="component" value="Unassembled WGS sequence"/>
</dbReference>
<proteinExistence type="predicted"/>
<accession>A0A8H5CXK7</accession>
<evidence type="ECO:0000313" key="1">
    <source>
        <dbReference type="EMBL" id="KAF5349805.1"/>
    </source>
</evidence>
<name>A0A8H5CXK7_9AGAR</name>
<protein>
    <submittedName>
        <fullName evidence="1">Uncharacterized protein</fullName>
    </submittedName>
</protein>
<dbReference type="EMBL" id="JAACJM010000079">
    <property type="protein sequence ID" value="KAF5349805.1"/>
    <property type="molecule type" value="Genomic_DNA"/>
</dbReference>
<organism evidence="1 2">
    <name type="scientific">Tetrapyrgos nigripes</name>
    <dbReference type="NCBI Taxonomy" id="182062"/>
    <lineage>
        <taxon>Eukaryota</taxon>
        <taxon>Fungi</taxon>
        <taxon>Dikarya</taxon>
        <taxon>Basidiomycota</taxon>
        <taxon>Agaricomycotina</taxon>
        <taxon>Agaricomycetes</taxon>
        <taxon>Agaricomycetidae</taxon>
        <taxon>Agaricales</taxon>
        <taxon>Marasmiineae</taxon>
        <taxon>Marasmiaceae</taxon>
        <taxon>Tetrapyrgos</taxon>
    </lineage>
</organism>
<reference evidence="1 2" key="1">
    <citation type="journal article" date="2020" name="ISME J.">
        <title>Uncovering the hidden diversity of litter-decomposition mechanisms in mushroom-forming fungi.</title>
        <authorList>
            <person name="Floudas D."/>
            <person name="Bentzer J."/>
            <person name="Ahren D."/>
            <person name="Johansson T."/>
            <person name="Persson P."/>
            <person name="Tunlid A."/>
        </authorList>
    </citation>
    <scope>NUCLEOTIDE SEQUENCE [LARGE SCALE GENOMIC DNA]</scope>
    <source>
        <strain evidence="1 2">CBS 291.85</strain>
    </source>
</reference>
<comment type="caution">
    <text evidence="1">The sequence shown here is derived from an EMBL/GenBank/DDBJ whole genome shotgun (WGS) entry which is preliminary data.</text>
</comment>
<dbReference type="AlphaFoldDB" id="A0A8H5CXK7"/>
<sequence length="167" mass="18539">MAPVVDNPLKVIEELEFVWAVPLRAEASSPPPETVAPHILGEAQGNRVSGLGLWGMTSTCLSFWRERSGSLCMEEVGRRLATRDSEIISIRDDFATWRELIQERWGFQASRENCPKARTLKEGGVTTPLSMDGDIIEFSAVRWSTDDLAPLNVGVLPGDWNTQEALQ</sequence>
<evidence type="ECO:0000313" key="2">
    <source>
        <dbReference type="Proteomes" id="UP000559256"/>
    </source>
</evidence>